<reference evidence="5" key="1">
    <citation type="journal article" date="2022" name="Int. J. Mol. Sci.">
        <title>Draft Genome of Tanacetum Coccineum: Genomic Comparison of Closely Related Tanacetum-Family Plants.</title>
        <authorList>
            <person name="Yamashiro T."/>
            <person name="Shiraishi A."/>
            <person name="Nakayama K."/>
            <person name="Satake H."/>
        </authorList>
    </citation>
    <scope>NUCLEOTIDE SEQUENCE</scope>
</reference>
<dbReference type="SMART" id="SM00360">
    <property type="entry name" value="RRM"/>
    <property type="match status" value="1"/>
</dbReference>
<dbReference type="EMBL" id="BQNB010020451">
    <property type="protein sequence ID" value="GJT96090.1"/>
    <property type="molecule type" value="Genomic_DNA"/>
</dbReference>
<gene>
    <name evidence="5" type="ORF">Tco_1091608</name>
</gene>
<evidence type="ECO:0000256" key="3">
    <source>
        <dbReference type="SAM" id="MobiDB-lite"/>
    </source>
</evidence>
<dbReference type="Pfam" id="PF00076">
    <property type="entry name" value="RRM_1"/>
    <property type="match status" value="1"/>
</dbReference>
<feature type="compositionally biased region" description="Basic and acidic residues" evidence="3">
    <location>
        <begin position="10"/>
        <end position="25"/>
    </location>
</feature>
<keyword evidence="1 2" id="KW-0694">RNA-binding</keyword>
<dbReference type="InterPro" id="IPR025715">
    <property type="entry name" value="FoP_C"/>
</dbReference>
<evidence type="ECO:0000256" key="1">
    <source>
        <dbReference type="ARBA" id="ARBA00022884"/>
    </source>
</evidence>
<feature type="domain" description="RRM" evidence="4">
    <location>
        <begin position="86"/>
        <end position="163"/>
    </location>
</feature>
<dbReference type="PANTHER" id="PTHR19965:SF33">
    <property type="entry name" value="THO COMPLEX SUBUNIT 4D"/>
    <property type="match status" value="1"/>
</dbReference>
<feature type="compositionally biased region" description="Basic residues" evidence="3">
    <location>
        <begin position="47"/>
        <end position="61"/>
    </location>
</feature>
<dbReference type="Pfam" id="PF13865">
    <property type="entry name" value="FoP_duplication"/>
    <property type="match status" value="1"/>
</dbReference>
<dbReference type="SMART" id="SM01218">
    <property type="entry name" value="FoP_duplication"/>
    <property type="match status" value="1"/>
</dbReference>
<evidence type="ECO:0000256" key="2">
    <source>
        <dbReference type="PROSITE-ProRule" id="PRU00176"/>
    </source>
</evidence>
<evidence type="ECO:0000259" key="4">
    <source>
        <dbReference type="PROSITE" id="PS50102"/>
    </source>
</evidence>
<protein>
    <submittedName>
        <fullName evidence="5">THO complex subunit 4D-like protein</fullName>
    </submittedName>
</protein>
<feature type="region of interest" description="Disordered" evidence="3">
    <location>
        <begin position="245"/>
        <end position="330"/>
    </location>
</feature>
<dbReference type="PROSITE" id="PS50102">
    <property type="entry name" value="RRM"/>
    <property type="match status" value="1"/>
</dbReference>
<sequence length="330" mass="35702">MASMDMSLEDIIKSRRATERAEKGGGRGKARRGRGQGGSSGNGRPTGKPRKGPLRTFRRPKSMPWKRDLLEESLKATGLPGLDDGAKLYVSNLDIGVTNEDIRELFSEIGELKRYAIHYDKSGRPNGTAEVMFTRRSDAFQARKRYNNVQLDGKPMKIEIVGSKSDVPLAPRVNVVGGVNGQRTVVMIFSYYRFNDGKPFGVSLSGDTMACTKWPSTIMDFGIDMGLWMCMLLKERPGVGRGRGGAAFNRISGQKTRGAIKNGRGGTMNGRGGAARQSSGARQGGGARQSRGGGRGQGGGRGRGRGKKPAVNKSADELDKELENYHAMQT</sequence>
<feature type="region of interest" description="Disordered" evidence="3">
    <location>
        <begin position="1"/>
        <end position="66"/>
    </location>
</feature>
<dbReference type="InterPro" id="IPR051229">
    <property type="entry name" value="ALYREF_mRNA_export"/>
</dbReference>
<feature type="compositionally biased region" description="Gly residues" evidence="3">
    <location>
        <begin position="263"/>
        <end position="273"/>
    </location>
</feature>
<reference evidence="5" key="2">
    <citation type="submission" date="2022-01" db="EMBL/GenBank/DDBJ databases">
        <authorList>
            <person name="Yamashiro T."/>
            <person name="Shiraishi A."/>
            <person name="Satake H."/>
            <person name="Nakayama K."/>
        </authorList>
    </citation>
    <scope>NUCLEOTIDE SEQUENCE</scope>
</reference>
<evidence type="ECO:0000313" key="5">
    <source>
        <dbReference type="EMBL" id="GJT96090.1"/>
    </source>
</evidence>
<dbReference type="Gene3D" id="3.30.70.330">
    <property type="match status" value="1"/>
</dbReference>
<dbReference type="SUPFAM" id="SSF54928">
    <property type="entry name" value="RNA-binding domain, RBD"/>
    <property type="match status" value="1"/>
</dbReference>
<dbReference type="Proteomes" id="UP001151760">
    <property type="component" value="Unassembled WGS sequence"/>
</dbReference>
<dbReference type="InterPro" id="IPR012677">
    <property type="entry name" value="Nucleotide-bd_a/b_plait_sf"/>
</dbReference>
<dbReference type="InterPro" id="IPR000504">
    <property type="entry name" value="RRM_dom"/>
</dbReference>
<feature type="compositionally biased region" description="Gly residues" evidence="3">
    <location>
        <begin position="282"/>
        <end position="301"/>
    </location>
</feature>
<dbReference type="PANTHER" id="PTHR19965">
    <property type="entry name" value="RNA AND EXPORT FACTOR BINDING PROTEIN"/>
    <property type="match status" value="1"/>
</dbReference>
<comment type="caution">
    <text evidence="5">The sequence shown here is derived from an EMBL/GenBank/DDBJ whole genome shotgun (WGS) entry which is preliminary data.</text>
</comment>
<feature type="compositionally biased region" description="Basic and acidic residues" evidence="3">
    <location>
        <begin position="314"/>
        <end position="324"/>
    </location>
</feature>
<evidence type="ECO:0000313" key="6">
    <source>
        <dbReference type="Proteomes" id="UP001151760"/>
    </source>
</evidence>
<proteinExistence type="predicted"/>
<name>A0ABQ5I8V6_9ASTR</name>
<dbReference type="InterPro" id="IPR035979">
    <property type="entry name" value="RBD_domain_sf"/>
</dbReference>
<organism evidence="5 6">
    <name type="scientific">Tanacetum coccineum</name>
    <dbReference type="NCBI Taxonomy" id="301880"/>
    <lineage>
        <taxon>Eukaryota</taxon>
        <taxon>Viridiplantae</taxon>
        <taxon>Streptophyta</taxon>
        <taxon>Embryophyta</taxon>
        <taxon>Tracheophyta</taxon>
        <taxon>Spermatophyta</taxon>
        <taxon>Magnoliopsida</taxon>
        <taxon>eudicotyledons</taxon>
        <taxon>Gunneridae</taxon>
        <taxon>Pentapetalae</taxon>
        <taxon>asterids</taxon>
        <taxon>campanulids</taxon>
        <taxon>Asterales</taxon>
        <taxon>Asteraceae</taxon>
        <taxon>Asteroideae</taxon>
        <taxon>Anthemideae</taxon>
        <taxon>Anthemidinae</taxon>
        <taxon>Tanacetum</taxon>
    </lineage>
</organism>
<dbReference type="CDD" id="cd12680">
    <property type="entry name" value="RRM_THOC4"/>
    <property type="match status" value="1"/>
</dbReference>
<accession>A0ABQ5I8V6</accession>
<keyword evidence="6" id="KW-1185">Reference proteome</keyword>